<feature type="modified residue" description="4-aspartylphosphate" evidence="6">
    <location>
        <position position="58"/>
    </location>
</feature>
<evidence type="ECO:0000313" key="10">
    <source>
        <dbReference type="Proteomes" id="UP000238322"/>
    </source>
</evidence>
<reference evidence="9 10" key="1">
    <citation type="submission" date="2018-02" db="EMBL/GenBank/DDBJ databases">
        <title>Comparative genomes isolates from brazilian mangrove.</title>
        <authorList>
            <person name="Araujo J.E."/>
            <person name="Taketani R.G."/>
            <person name="Silva M.C.P."/>
            <person name="Loureco M.V."/>
            <person name="Andreote F.D."/>
        </authorList>
    </citation>
    <scope>NUCLEOTIDE SEQUENCE [LARGE SCALE GENOMIC DNA]</scope>
    <source>
        <strain evidence="9 10">Hex-1 MGV</strain>
    </source>
</reference>
<dbReference type="GO" id="GO:0005524">
    <property type="term" value="F:ATP binding"/>
    <property type="evidence" value="ECO:0007669"/>
    <property type="project" value="UniProtKB-KW"/>
</dbReference>
<dbReference type="Gene3D" id="3.40.50.2300">
    <property type="match status" value="1"/>
</dbReference>
<dbReference type="InterPro" id="IPR011006">
    <property type="entry name" value="CheY-like_superfamily"/>
</dbReference>
<accession>A0A2S8FZB0</accession>
<dbReference type="InterPro" id="IPR025944">
    <property type="entry name" value="Sigma_54_int_dom_CS"/>
</dbReference>
<dbReference type="OrthoDB" id="9807827at2"/>
<dbReference type="RefSeq" id="WP_105328601.1">
    <property type="nucleotide sequence ID" value="NZ_PUHY01000005.1"/>
</dbReference>
<dbReference type="Pfam" id="PF00158">
    <property type="entry name" value="Sigma54_activat"/>
    <property type="match status" value="1"/>
</dbReference>
<dbReference type="SMART" id="SM00382">
    <property type="entry name" value="AAA"/>
    <property type="match status" value="1"/>
</dbReference>
<dbReference type="CDD" id="cd00009">
    <property type="entry name" value="AAA"/>
    <property type="match status" value="1"/>
</dbReference>
<evidence type="ECO:0000259" key="8">
    <source>
        <dbReference type="PROSITE" id="PS50110"/>
    </source>
</evidence>
<proteinExistence type="predicted"/>
<dbReference type="PROSITE" id="PS00676">
    <property type="entry name" value="SIGMA54_INTERACT_2"/>
    <property type="match status" value="1"/>
</dbReference>
<keyword evidence="1" id="KW-0547">Nucleotide-binding</keyword>
<feature type="domain" description="Sigma-54 factor interaction" evidence="7">
    <location>
        <begin position="149"/>
        <end position="370"/>
    </location>
</feature>
<dbReference type="PANTHER" id="PTHR32071">
    <property type="entry name" value="TRANSCRIPTIONAL REGULATORY PROTEIN"/>
    <property type="match status" value="1"/>
</dbReference>
<dbReference type="Gene3D" id="1.10.10.60">
    <property type="entry name" value="Homeodomain-like"/>
    <property type="match status" value="1"/>
</dbReference>
<dbReference type="PROSITE" id="PS00688">
    <property type="entry name" value="SIGMA54_INTERACT_3"/>
    <property type="match status" value="1"/>
</dbReference>
<dbReference type="InterPro" id="IPR002197">
    <property type="entry name" value="HTH_Fis"/>
</dbReference>
<dbReference type="PRINTS" id="PR01590">
    <property type="entry name" value="HTHFIS"/>
</dbReference>
<dbReference type="InterPro" id="IPR025943">
    <property type="entry name" value="Sigma_54_int_dom_ATP-bd_2"/>
</dbReference>
<dbReference type="InterPro" id="IPR001789">
    <property type="entry name" value="Sig_transdc_resp-reg_receiver"/>
</dbReference>
<protein>
    <submittedName>
        <fullName evidence="9">Sigma-54-dependent Fis family transcriptional regulator</fullName>
    </submittedName>
</protein>
<evidence type="ECO:0000256" key="2">
    <source>
        <dbReference type="ARBA" id="ARBA00022840"/>
    </source>
</evidence>
<dbReference type="AlphaFoldDB" id="A0A2S8FZB0"/>
<dbReference type="Gene3D" id="1.10.8.60">
    <property type="match status" value="1"/>
</dbReference>
<keyword evidence="5" id="KW-0804">Transcription</keyword>
<keyword evidence="4" id="KW-0238">DNA-binding</keyword>
<dbReference type="SMART" id="SM00448">
    <property type="entry name" value="REC"/>
    <property type="match status" value="1"/>
</dbReference>
<dbReference type="EMBL" id="PUHY01000005">
    <property type="protein sequence ID" value="PQO37351.1"/>
    <property type="molecule type" value="Genomic_DNA"/>
</dbReference>
<dbReference type="InterPro" id="IPR002078">
    <property type="entry name" value="Sigma_54_int"/>
</dbReference>
<dbReference type="SUPFAM" id="SSF52540">
    <property type="entry name" value="P-loop containing nucleoside triphosphate hydrolases"/>
    <property type="match status" value="1"/>
</dbReference>
<dbReference type="GO" id="GO:0043565">
    <property type="term" value="F:sequence-specific DNA binding"/>
    <property type="evidence" value="ECO:0007669"/>
    <property type="project" value="InterPro"/>
</dbReference>
<dbReference type="InterPro" id="IPR058031">
    <property type="entry name" value="AAA_lid_NorR"/>
</dbReference>
<dbReference type="InterPro" id="IPR025662">
    <property type="entry name" value="Sigma_54_int_dom_ATP-bd_1"/>
</dbReference>
<dbReference type="SUPFAM" id="SSF52172">
    <property type="entry name" value="CheY-like"/>
    <property type="match status" value="1"/>
</dbReference>
<dbReference type="PROSITE" id="PS00675">
    <property type="entry name" value="SIGMA54_INTERACT_1"/>
    <property type="match status" value="1"/>
</dbReference>
<dbReference type="Proteomes" id="UP000238322">
    <property type="component" value="Unassembled WGS sequence"/>
</dbReference>
<evidence type="ECO:0000256" key="1">
    <source>
        <dbReference type="ARBA" id="ARBA00022741"/>
    </source>
</evidence>
<dbReference type="PANTHER" id="PTHR32071:SF100">
    <property type="entry name" value="RESPONSE REGULATOR PROTEIN PILR"/>
    <property type="match status" value="1"/>
</dbReference>
<dbReference type="GO" id="GO:0000160">
    <property type="term" value="P:phosphorelay signal transduction system"/>
    <property type="evidence" value="ECO:0007669"/>
    <property type="project" value="InterPro"/>
</dbReference>
<dbReference type="InterPro" id="IPR003593">
    <property type="entry name" value="AAA+_ATPase"/>
</dbReference>
<dbReference type="SUPFAM" id="SSF46689">
    <property type="entry name" value="Homeodomain-like"/>
    <property type="match status" value="1"/>
</dbReference>
<evidence type="ECO:0000256" key="3">
    <source>
        <dbReference type="ARBA" id="ARBA00023015"/>
    </source>
</evidence>
<sequence length="448" mass="49664">MKAQPERIDLLLVDDDEYLLEDLRSYFVRQKFRVQTATNATDALSLVEKHAFQVAVFDMQLPDLSGLELVKKLQEADADCQVVILTGEGSIETAVEAMKLGTIDYLTKPVRLKELEAVILRAAETYSLRKQNQQLKGLIQQQSPGNHEIVGQSEPMQNVFRLIQRVGPTDKAVLIQGESGTGKELVAAAIHRSSPLADFPLVTVNCAALPEQLLESEMFGHEKGAFTGATAAKPGLFEVADGGTLFIDEIGELALPLQAKLLRVLEDGSFRRVGSIQERRADVRLIAATNLDLAAASQSGKFREDLYYRLNVITITLPPLRQRSGDLVLLVERFAGPDWKLEPGLIEALSRYDWPGNVRQLRNAVERAKILADGNLLELHNFPEEVANAEDDSNTSDEQPADLGQLTRQHIEQVYQAHAGNKTKAAQALGVSRRTLYRLLEKYEIAHL</sequence>
<dbReference type="Pfam" id="PF00072">
    <property type="entry name" value="Response_reg"/>
    <property type="match status" value="1"/>
</dbReference>
<dbReference type="Pfam" id="PF02954">
    <property type="entry name" value="HTH_8"/>
    <property type="match status" value="1"/>
</dbReference>
<dbReference type="InterPro" id="IPR009057">
    <property type="entry name" value="Homeodomain-like_sf"/>
</dbReference>
<dbReference type="GO" id="GO:0006355">
    <property type="term" value="P:regulation of DNA-templated transcription"/>
    <property type="evidence" value="ECO:0007669"/>
    <property type="project" value="InterPro"/>
</dbReference>
<dbReference type="InterPro" id="IPR027417">
    <property type="entry name" value="P-loop_NTPase"/>
</dbReference>
<gene>
    <name evidence="9" type="ORF">C5Y83_05245</name>
</gene>
<dbReference type="Pfam" id="PF25601">
    <property type="entry name" value="AAA_lid_14"/>
    <property type="match status" value="1"/>
</dbReference>
<keyword evidence="3" id="KW-0805">Transcription regulation</keyword>
<evidence type="ECO:0000256" key="4">
    <source>
        <dbReference type="ARBA" id="ARBA00023125"/>
    </source>
</evidence>
<evidence type="ECO:0000256" key="5">
    <source>
        <dbReference type="ARBA" id="ARBA00023163"/>
    </source>
</evidence>
<evidence type="ECO:0000256" key="6">
    <source>
        <dbReference type="PROSITE-ProRule" id="PRU00169"/>
    </source>
</evidence>
<evidence type="ECO:0000259" key="7">
    <source>
        <dbReference type="PROSITE" id="PS50045"/>
    </source>
</evidence>
<dbReference type="Gene3D" id="3.40.50.300">
    <property type="entry name" value="P-loop containing nucleotide triphosphate hydrolases"/>
    <property type="match status" value="1"/>
</dbReference>
<dbReference type="PROSITE" id="PS50045">
    <property type="entry name" value="SIGMA54_INTERACT_4"/>
    <property type="match status" value="1"/>
</dbReference>
<keyword evidence="2" id="KW-0067">ATP-binding</keyword>
<feature type="domain" description="Response regulatory" evidence="8">
    <location>
        <begin position="9"/>
        <end position="123"/>
    </location>
</feature>
<name>A0A2S8FZB0_9BACT</name>
<keyword evidence="6" id="KW-0597">Phosphoprotein</keyword>
<evidence type="ECO:0000313" key="9">
    <source>
        <dbReference type="EMBL" id="PQO37351.1"/>
    </source>
</evidence>
<dbReference type="FunFam" id="3.40.50.300:FF:000006">
    <property type="entry name" value="DNA-binding transcriptional regulator NtrC"/>
    <property type="match status" value="1"/>
</dbReference>
<organism evidence="9 10">
    <name type="scientific">Blastopirellula marina</name>
    <dbReference type="NCBI Taxonomy" id="124"/>
    <lineage>
        <taxon>Bacteria</taxon>
        <taxon>Pseudomonadati</taxon>
        <taxon>Planctomycetota</taxon>
        <taxon>Planctomycetia</taxon>
        <taxon>Pirellulales</taxon>
        <taxon>Pirellulaceae</taxon>
        <taxon>Blastopirellula</taxon>
    </lineage>
</organism>
<dbReference type="PROSITE" id="PS50110">
    <property type="entry name" value="RESPONSE_REGULATORY"/>
    <property type="match status" value="1"/>
</dbReference>
<comment type="caution">
    <text evidence="9">The sequence shown here is derived from an EMBL/GenBank/DDBJ whole genome shotgun (WGS) entry which is preliminary data.</text>
</comment>